<comment type="caution">
    <text evidence="8">The sequence shown here is derived from an EMBL/GenBank/DDBJ whole genome shotgun (WGS) entry which is preliminary data.</text>
</comment>
<organism evidence="8 9">
    <name type="scientific">Sporothrix eucalyptigena</name>
    <dbReference type="NCBI Taxonomy" id="1812306"/>
    <lineage>
        <taxon>Eukaryota</taxon>
        <taxon>Fungi</taxon>
        <taxon>Dikarya</taxon>
        <taxon>Ascomycota</taxon>
        <taxon>Pezizomycotina</taxon>
        <taxon>Sordariomycetes</taxon>
        <taxon>Sordariomycetidae</taxon>
        <taxon>Ophiostomatales</taxon>
        <taxon>Ophiostomataceae</taxon>
        <taxon>Sporothrix</taxon>
    </lineage>
</organism>
<feature type="region of interest" description="Disordered" evidence="7">
    <location>
        <begin position="228"/>
        <end position="283"/>
    </location>
</feature>
<dbReference type="Gene3D" id="3.40.50.150">
    <property type="entry name" value="Vaccinia Virus protein VP39"/>
    <property type="match status" value="1"/>
</dbReference>
<dbReference type="PROSITE" id="PS51682">
    <property type="entry name" value="SAM_OMT_I"/>
    <property type="match status" value="1"/>
</dbReference>
<evidence type="ECO:0000313" key="9">
    <source>
        <dbReference type="Proteomes" id="UP001642482"/>
    </source>
</evidence>
<evidence type="ECO:0000256" key="1">
    <source>
        <dbReference type="ARBA" id="ARBA00012880"/>
    </source>
</evidence>
<feature type="compositionally biased region" description="Gly residues" evidence="7">
    <location>
        <begin position="242"/>
        <end position="265"/>
    </location>
</feature>
<name>A0ABP0B2A9_9PEZI</name>
<keyword evidence="3" id="KW-0808">Transferase</keyword>
<dbReference type="PANTHER" id="PTHR43836">
    <property type="entry name" value="CATECHOL O-METHYLTRANSFERASE 1-RELATED"/>
    <property type="match status" value="1"/>
</dbReference>
<dbReference type="PANTHER" id="PTHR43836:SF2">
    <property type="entry name" value="CATECHOL O-METHYLTRANSFERASE 1-RELATED"/>
    <property type="match status" value="1"/>
</dbReference>
<sequence length="283" mass="29713">MSNQGRPDFSKIVAERAAQLHQHILALPADQQATFKSDPSALSTAIDTYARENGVPMLFGPAKFAQATIALSEQNPPPKVLIEFGAYVGYSALRWAALLEQLSGTPNIHVYTFELDPANAQIARDFAAAAGRSHQITVFDGPGDVSLKKLVAEGTIAQGGVDVVFIDHWEQRYVPDLQLTEELGVLHVGSLVVADNTDFPGAPDYRAYVQAGGSGKPGAVKFETKSYEADYSTEPPRRSAWGPGGGPGGPGGQGQGGPGGPGGPGGRRRPQIVEVTKVVSLGA</sequence>
<dbReference type="Pfam" id="PF01596">
    <property type="entry name" value="Methyltransf_3"/>
    <property type="match status" value="1"/>
</dbReference>
<reference evidence="8 9" key="1">
    <citation type="submission" date="2024-01" db="EMBL/GenBank/DDBJ databases">
        <authorList>
            <person name="Allen C."/>
            <person name="Tagirdzhanova G."/>
        </authorList>
    </citation>
    <scope>NUCLEOTIDE SEQUENCE [LARGE SCALE GENOMIC DNA]</scope>
</reference>
<evidence type="ECO:0000256" key="4">
    <source>
        <dbReference type="ARBA" id="ARBA00022691"/>
    </source>
</evidence>
<dbReference type="InterPro" id="IPR002935">
    <property type="entry name" value="SAM_O-MeTrfase"/>
</dbReference>
<keyword evidence="2" id="KW-0489">Methyltransferase</keyword>
<protein>
    <recommendedName>
        <fullName evidence="1">catechol O-methyltransferase</fullName>
        <ecNumber evidence="1">2.1.1.6</ecNumber>
    </recommendedName>
</protein>
<evidence type="ECO:0000256" key="2">
    <source>
        <dbReference type="ARBA" id="ARBA00022603"/>
    </source>
</evidence>
<evidence type="ECO:0000256" key="3">
    <source>
        <dbReference type="ARBA" id="ARBA00022679"/>
    </source>
</evidence>
<accession>A0ABP0B2A9</accession>
<dbReference type="SUPFAM" id="SSF53335">
    <property type="entry name" value="S-adenosyl-L-methionine-dependent methyltransferases"/>
    <property type="match status" value="1"/>
</dbReference>
<evidence type="ECO:0000313" key="8">
    <source>
        <dbReference type="EMBL" id="CAK7213669.1"/>
    </source>
</evidence>
<gene>
    <name evidence="8" type="ORF">SEUCBS140593_001923</name>
</gene>
<keyword evidence="9" id="KW-1185">Reference proteome</keyword>
<evidence type="ECO:0000256" key="5">
    <source>
        <dbReference type="ARBA" id="ARBA00022939"/>
    </source>
</evidence>
<keyword evidence="5" id="KW-0128">Catecholamine metabolism</keyword>
<proteinExistence type="inferred from homology"/>
<comment type="similarity">
    <text evidence="6">Belongs to the class I-like SAM-binding methyltransferase superfamily. Cation-dependent O-methyltransferase family.</text>
</comment>
<dbReference type="InterPro" id="IPR029063">
    <property type="entry name" value="SAM-dependent_MTases_sf"/>
</dbReference>
<evidence type="ECO:0000256" key="7">
    <source>
        <dbReference type="SAM" id="MobiDB-lite"/>
    </source>
</evidence>
<evidence type="ECO:0000256" key="6">
    <source>
        <dbReference type="ARBA" id="ARBA00023453"/>
    </source>
</evidence>
<dbReference type="EC" id="2.1.1.6" evidence="1"/>
<dbReference type="EMBL" id="CAWUHD010000012">
    <property type="protein sequence ID" value="CAK7213669.1"/>
    <property type="molecule type" value="Genomic_DNA"/>
</dbReference>
<keyword evidence="4" id="KW-0949">S-adenosyl-L-methionine</keyword>
<dbReference type="Proteomes" id="UP001642482">
    <property type="component" value="Unassembled WGS sequence"/>
</dbReference>